<protein>
    <submittedName>
        <fullName evidence="2">Uncharacterized protein</fullName>
    </submittedName>
</protein>
<proteinExistence type="predicted"/>
<dbReference type="EMBL" id="CAUYUJ010006003">
    <property type="protein sequence ID" value="CAK0815781.1"/>
    <property type="molecule type" value="Genomic_DNA"/>
</dbReference>
<name>A0ABN9RDS2_9DINO</name>
<comment type="caution">
    <text evidence="2">The sequence shown here is derived from an EMBL/GenBank/DDBJ whole genome shotgun (WGS) entry which is preliminary data.</text>
</comment>
<dbReference type="Proteomes" id="UP001189429">
    <property type="component" value="Unassembled WGS sequence"/>
</dbReference>
<feature type="region of interest" description="Disordered" evidence="1">
    <location>
        <begin position="248"/>
        <end position="290"/>
    </location>
</feature>
<gene>
    <name evidence="2" type="ORF">PCOR1329_LOCUS18960</name>
</gene>
<evidence type="ECO:0000313" key="3">
    <source>
        <dbReference type="Proteomes" id="UP001189429"/>
    </source>
</evidence>
<evidence type="ECO:0000256" key="1">
    <source>
        <dbReference type="SAM" id="MobiDB-lite"/>
    </source>
</evidence>
<feature type="compositionally biased region" description="Low complexity" evidence="1">
    <location>
        <begin position="248"/>
        <end position="276"/>
    </location>
</feature>
<sequence>MRPVSLPQIPSGPVAAGLLALGTRRQACPIPPEPPICPETCAEAPPCACPAAPARVCPEPAACPPTELSREEVLIIGAVTWAVQTGIGWAMALVGLGAEAEFLRRLLPGRHYLAWCDGGGVYHERVALWPQTHARWVILTPDYDMYSEMLDGSEGVDGVVRIVGLRPDGRLPRLDKPAYRFKEALDLDALKGYIREGRRLALQDGAAAGDPPIEVADVVMPDREVVPLDTLFGGRFLPRRPPLRRGAAAAAAGADNGPPGDAAAGSDAGAAPALGAAGDGAGPGYPRAGPLDTPRGHAWVLAEGGRAGNLGDEVVLGPDDFRLSDYDAMITRRGQGRRAELVPITEVDEFVRARREELADQL</sequence>
<keyword evidence="3" id="KW-1185">Reference proteome</keyword>
<organism evidence="2 3">
    <name type="scientific">Prorocentrum cordatum</name>
    <dbReference type="NCBI Taxonomy" id="2364126"/>
    <lineage>
        <taxon>Eukaryota</taxon>
        <taxon>Sar</taxon>
        <taxon>Alveolata</taxon>
        <taxon>Dinophyceae</taxon>
        <taxon>Prorocentrales</taxon>
        <taxon>Prorocentraceae</taxon>
        <taxon>Prorocentrum</taxon>
    </lineage>
</organism>
<accession>A0ABN9RDS2</accession>
<reference evidence="2" key="1">
    <citation type="submission" date="2023-10" db="EMBL/GenBank/DDBJ databases">
        <authorList>
            <person name="Chen Y."/>
            <person name="Shah S."/>
            <person name="Dougan E. K."/>
            <person name="Thang M."/>
            <person name="Chan C."/>
        </authorList>
    </citation>
    <scope>NUCLEOTIDE SEQUENCE [LARGE SCALE GENOMIC DNA]</scope>
</reference>
<evidence type="ECO:0000313" key="2">
    <source>
        <dbReference type="EMBL" id="CAK0815781.1"/>
    </source>
</evidence>
<feature type="non-terminal residue" evidence="2">
    <location>
        <position position="362"/>
    </location>
</feature>